<gene>
    <name evidence="2" type="ORF">SAMN02745118_01506</name>
</gene>
<dbReference type="InterPro" id="IPR012340">
    <property type="entry name" value="NA-bd_OB-fold"/>
</dbReference>
<dbReference type="OrthoDB" id="9801597at2"/>
<dbReference type="RefSeq" id="WP_078809979.1">
    <property type="nucleotide sequence ID" value="NZ_FUWM01000011.1"/>
</dbReference>
<dbReference type="InterPro" id="IPR014464">
    <property type="entry name" value="CvfB_fam"/>
</dbReference>
<name>A0A1T4MLL8_9FIRM</name>
<organism evidence="2 3">
    <name type="scientific">Selenihalanaerobacter shriftii</name>
    <dbReference type="NCBI Taxonomy" id="142842"/>
    <lineage>
        <taxon>Bacteria</taxon>
        <taxon>Bacillati</taxon>
        <taxon>Bacillota</taxon>
        <taxon>Clostridia</taxon>
        <taxon>Halanaerobiales</taxon>
        <taxon>Halobacteroidaceae</taxon>
        <taxon>Selenihalanaerobacter</taxon>
    </lineage>
</organism>
<dbReference type="GO" id="GO:0003676">
    <property type="term" value="F:nucleic acid binding"/>
    <property type="evidence" value="ECO:0007669"/>
    <property type="project" value="InterPro"/>
</dbReference>
<evidence type="ECO:0000259" key="1">
    <source>
        <dbReference type="PROSITE" id="PS50126"/>
    </source>
</evidence>
<evidence type="ECO:0000313" key="2">
    <source>
        <dbReference type="EMBL" id="SJZ67674.1"/>
    </source>
</evidence>
<accession>A0A1T4MLL8</accession>
<dbReference type="SUPFAM" id="SSF50249">
    <property type="entry name" value="Nucleic acid-binding proteins"/>
    <property type="match status" value="1"/>
</dbReference>
<dbReference type="AlphaFoldDB" id="A0A1T4MLL8"/>
<dbReference type="Gene3D" id="1.10.10.10">
    <property type="entry name" value="Winged helix-like DNA-binding domain superfamily/Winged helix DNA-binding domain"/>
    <property type="match status" value="1"/>
</dbReference>
<dbReference type="InterPro" id="IPR040764">
    <property type="entry name" value="CvfB_WH"/>
</dbReference>
<reference evidence="3" key="1">
    <citation type="submission" date="2017-02" db="EMBL/GenBank/DDBJ databases">
        <authorList>
            <person name="Varghese N."/>
            <person name="Submissions S."/>
        </authorList>
    </citation>
    <scope>NUCLEOTIDE SEQUENCE [LARGE SCALE GENOMIC DNA]</scope>
    <source>
        <strain evidence="3">ATCC BAA-73</strain>
    </source>
</reference>
<proteinExistence type="predicted"/>
<feature type="domain" description="S1 motif" evidence="1">
    <location>
        <begin position="23"/>
        <end position="83"/>
    </location>
</feature>
<dbReference type="Pfam" id="PF17783">
    <property type="entry name" value="WHD_CvfB"/>
    <property type="match status" value="1"/>
</dbReference>
<keyword evidence="3" id="KW-1185">Reference proteome</keyword>
<evidence type="ECO:0000313" key="3">
    <source>
        <dbReference type="Proteomes" id="UP000190625"/>
    </source>
</evidence>
<dbReference type="PANTHER" id="PTHR37296:SF1">
    <property type="entry name" value="CONSERVED VIRULENCE FACTOR B"/>
    <property type="match status" value="1"/>
</dbReference>
<dbReference type="STRING" id="142842.SAMN02745118_01506"/>
<dbReference type="EMBL" id="FUWM01000011">
    <property type="protein sequence ID" value="SJZ67674.1"/>
    <property type="molecule type" value="Genomic_DNA"/>
</dbReference>
<sequence length="153" mass="17267">MNKREIIAEDIELAPENVGFSDGDEVNIVVDQFTDLGVKVIINGKYYGLVYENDIYKDLEIGDKTKGYIKKIREDNKIDVSLRKIGYGRIEDAKQKILEKLKNNGGFLAINDNSSPKVIKRKLQISKGSFKKAIGGLYKEKIINITEEGIKIT</sequence>
<dbReference type="Proteomes" id="UP000190625">
    <property type="component" value="Unassembled WGS sequence"/>
</dbReference>
<dbReference type="Gene3D" id="2.40.50.140">
    <property type="entry name" value="Nucleic acid-binding proteins"/>
    <property type="match status" value="1"/>
</dbReference>
<dbReference type="InterPro" id="IPR003029">
    <property type="entry name" value="S1_domain"/>
</dbReference>
<dbReference type="PANTHER" id="PTHR37296">
    <property type="entry name" value="CONSERVED VIRULENCE FACTOR B"/>
    <property type="match status" value="1"/>
</dbReference>
<dbReference type="PROSITE" id="PS50126">
    <property type="entry name" value="S1"/>
    <property type="match status" value="1"/>
</dbReference>
<dbReference type="InterPro" id="IPR036388">
    <property type="entry name" value="WH-like_DNA-bd_sf"/>
</dbReference>
<protein>
    <recommendedName>
        <fullName evidence="1">S1 motif domain-containing protein</fullName>
    </recommendedName>
</protein>